<accession>A0A6J4VLJ5</accession>
<feature type="non-terminal residue" evidence="2">
    <location>
        <position position="1"/>
    </location>
</feature>
<name>A0A6J4VLJ5_9BACT</name>
<sequence>GERRARPCLDWAGAPVAPRARGGVPVLGAGGTAGARRRPHRPWV</sequence>
<feature type="compositionally biased region" description="Basic residues" evidence="1">
    <location>
        <begin position="35"/>
        <end position="44"/>
    </location>
</feature>
<evidence type="ECO:0000256" key="1">
    <source>
        <dbReference type="SAM" id="MobiDB-lite"/>
    </source>
</evidence>
<feature type="region of interest" description="Disordered" evidence="1">
    <location>
        <begin position="20"/>
        <end position="44"/>
    </location>
</feature>
<gene>
    <name evidence="2" type="ORF">AVDCRST_MAG88-3496</name>
</gene>
<protein>
    <submittedName>
        <fullName evidence="2">Uncharacterized protein</fullName>
    </submittedName>
</protein>
<proteinExistence type="predicted"/>
<evidence type="ECO:0000313" key="2">
    <source>
        <dbReference type="EMBL" id="CAA9582317.1"/>
    </source>
</evidence>
<reference evidence="2" key="1">
    <citation type="submission" date="2020-02" db="EMBL/GenBank/DDBJ databases">
        <authorList>
            <person name="Meier V. D."/>
        </authorList>
    </citation>
    <scope>NUCLEOTIDE SEQUENCE</scope>
    <source>
        <strain evidence="2">AVDCRST_MAG88</strain>
    </source>
</reference>
<feature type="non-terminal residue" evidence="2">
    <location>
        <position position="44"/>
    </location>
</feature>
<dbReference type="AlphaFoldDB" id="A0A6J4VLJ5"/>
<organism evidence="2">
    <name type="scientific">uncultured Thermomicrobiales bacterium</name>
    <dbReference type="NCBI Taxonomy" id="1645740"/>
    <lineage>
        <taxon>Bacteria</taxon>
        <taxon>Pseudomonadati</taxon>
        <taxon>Thermomicrobiota</taxon>
        <taxon>Thermomicrobia</taxon>
        <taxon>Thermomicrobiales</taxon>
        <taxon>environmental samples</taxon>
    </lineage>
</organism>
<dbReference type="EMBL" id="CADCWM010000843">
    <property type="protein sequence ID" value="CAA9582317.1"/>
    <property type="molecule type" value="Genomic_DNA"/>
</dbReference>